<evidence type="ECO:0000313" key="2">
    <source>
        <dbReference type="Proteomes" id="UP000680279"/>
    </source>
</evidence>
<dbReference type="Proteomes" id="UP000680279">
    <property type="component" value="Unassembled WGS sequence"/>
</dbReference>
<reference evidence="1 2" key="1">
    <citation type="submission" date="2021-03" db="EMBL/GenBank/DDBJ databases">
        <title>Antimicrobial resistance genes in bacteria isolated from Japanese honey, and their potential for conferring macrolide and lincosamide resistance in the American foulbrood pathogen Paenibacillus larvae.</title>
        <authorList>
            <person name="Okamoto M."/>
            <person name="Kumagai M."/>
            <person name="Kanamori H."/>
            <person name="Takamatsu D."/>
        </authorList>
    </citation>
    <scope>NUCLEOTIDE SEQUENCE [LARGE SCALE GENOMIC DNA]</scope>
    <source>
        <strain evidence="1 2">J1TS3</strain>
    </source>
</reference>
<accession>A0ABQ4K4A0</accession>
<dbReference type="RefSeq" id="WP_212962788.1">
    <property type="nucleotide sequence ID" value="NZ_BOQT01000005.1"/>
</dbReference>
<proteinExistence type="predicted"/>
<dbReference type="EMBL" id="BOQT01000005">
    <property type="protein sequence ID" value="GIN20562.1"/>
    <property type="molecule type" value="Genomic_DNA"/>
</dbReference>
<sequence length="140" mass="16305">MQDALKRLQILMGDTLQILDHMEVDPKHSQMLQHIKNGLNEENTKVAEFTNNTGEERIDKAVSMTISLNEINNLVQQLEANLIENYKHSTGNDIKQYEQMSLEEQLEQTESYHHKIDYLSAAKIRENLNRMNKVLLNIRS</sequence>
<keyword evidence="2" id="KW-1185">Reference proteome</keyword>
<evidence type="ECO:0000313" key="1">
    <source>
        <dbReference type="EMBL" id="GIN20562.1"/>
    </source>
</evidence>
<protein>
    <submittedName>
        <fullName evidence="1">Uncharacterized protein</fullName>
    </submittedName>
</protein>
<organism evidence="1 2">
    <name type="scientific">Siminovitchia fordii</name>
    <dbReference type="NCBI Taxonomy" id="254759"/>
    <lineage>
        <taxon>Bacteria</taxon>
        <taxon>Bacillati</taxon>
        <taxon>Bacillota</taxon>
        <taxon>Bacilli</taxon>
        <taxon>Bacillales</taxon>
        <taxon>Bacillaceae</taxon>
        <taxon>Siminovitchia</taxon>
    </lineage>
</organism>
<gene>
    <name evidence="1" type="ORF">J1TS3_16960</name>
</gene>
<name>A0ABQ4K4A0_9BACI</name>
<comment type="caution">
    <text evidence="1">The sequence shown here is derived from an EMBL/GenBank/DDBJ whole genome shotgun (WGS) entry which is preliminary data.</text>
</comment>